<feature type="region of interest" description="Disordered" evidence="5">
    <location>
        <begin position="1"/>
        <end position="23"/>
    </location>
</feature>
<keyword evidence="4 6" id="KW-0132">Cell division</keyword>
<evidence type="ECO:0000256" key="3">
    <source>
        <dbReference type="ARBA" id="ARBA00025265"/>
    </source>
</evidence>
<comment type="function">
    <text evidence="3 4">Prevents the cell division inhibition by proteins MinC and MinD at internal division sites while permitting inhibition at polar sites. This ensures cell division at the proper site by restricting the formation of a division septum at the midpoint of the long axis of the cell.</text>
</comment>
<evidence type="ECO:0000256" key="1">
    <source>
        <dbReference type="ARBA" id="ARBA00008168"/>
    </source>
</evidence>
<comment type="similarity">
    <text evidence="1 4">Belongs to the MinE family.</text>
</comment>
<evidence type="ECO:0000256" key="2">
    <source>
        <dbReference type="ARBA" id="ARBA00020112"/>
    </source>
</evidence>
<dbReference type="NCBIfam" id="NF001422">
    <property type="entry name" value="PRK00296.1"/>
    <property type="match status" value="1"/>
</dbReference>
<dbReference type="Pfam" id="PF03776">
    <property type="entry name" value="MinE"/>
    <property type="match status" value="1"/>
</dbReference>
<dbReference type="InterPro" id="IPR036707">
    <property type="entry name" value="MinE_sf"/>
</dbReference>
<reference evidence="6" key="1">
    <citation type="journal article" date="2021" name="PeerJ">
        <title>Extensive microbial diversity within the chicken gut microbiome revealed by metagenomics and culture.</title>
        <authorList>
            <person name="Gilroy R."/>
            <person name="Ravi A."/>
            <person name="Getino M."/>
            <person name="Pursley I."/>
            <person name="Horton D.L."/>
            <person name="Alikhan N.F."/>
            <person name="Baker D."/>
            <person name="Gharbi K."/>
            <person name="Hall N."/>
            <person name="Watson M."/>
            <person name="Adriaenssens E.M."/>
            <person name="Foster-Nyarko E."/>
            <person name="Jarju S."/>
            <person name="Secka A."/>
            <person name="Antonio M."/>
            <person name="Oren A."/>
            <person name="Chaudhuri R.R."/>
            <person name="La Ragione R."/>
            <person name="Hildebrand F."/>
            <person name="Pallen M.J."/>
        </authorList>
    </citation>
    <scope>NUCLEOTIDE SEQUENCE</scope>
    <source>
        <strain evidence="6">378</strain>
    </source>
</reference>
<dbReference type="Proteomes" id="UP000733611">
    <property type="component" value="Unassembled WGS sequence"/>
</dbReference>
<reference evidence="6" key="2">
    <citation type="submission" date="2021-04" db="EMBL/GenBank/DDBJ databases">
        <authorList>
            <person name="Gilroy R."/>
        </authorList>
    </citation>
    <scope>NUCLEOTIDE SEQUENCE</scope>
    <source>
        <strain evidence="6">378</strain>
    </source>
</reference>
<proteinExistence type="inferred from homology"/>
<evidence type="ECO:0000256" key="5">
    <source>
        <dbReference type="SAM" id="MobiDB-lite"/>
    </source>
</evidence>
<dbReference type="GO" id="GO:0032955">
    <property type="term" value="P:regulation of division septum assembly"/>
    <property type="evidence" value="ECO:0007669"/>
    <property type="project" value="InterPro"/>
</dbReference>
<evidence type="ECO:0000313" key="6">
    <source>
        <dbReference type="EMBL" id="MBU3843271.1"/>
    </source>
</evidence>
<protein>
    <recommendedName>
        <fullName evidence="2 4">Cell division topological specificity factor</fullName>
    </recommendedName>
</protein>
<evidence type="ECO:0000256" key="4">
    <source>
        <dbReference type="HAMAP-Rule" id="MF_00262"/>
    </source>
</evidence>
<organism evidence="6 7">
    <name type="scientific">Candidatus Anaerobiospirillum pullicola</name>
    <dbReference type="NCBI Taxonomy" id="2838451"/>
    <lineage>
        <taxon>Bacteria</taxon>
        <taxon>Pseudomonadati</taxon>
        <taxon>Pseudomonadota</taxon>
        <taxon>Gammaproteobacteria</taxon>
        <taxon>Aeromonadales</taxon>
        <taxon>Succinivibrionaceae</taxon>
        <taxon>Anaerobiospirillum</taxon>
    </lineage>
</organism>
<keyword evidence="4" id="KW-0131">Cell cycle</keyword>
<evidence type="ECO:0000313" key="7">
    <source>
        <dbReference type="Proteomes" id="UP000733611"/>
    </source>
</evidence>
<name>A0A948TE80_9GAMM</name>
<dbReference type="EMBL" id="JAHLFE010000003">
    <property type="protein sequence ID" value="MBU3843271.1"/>
    <property type="molecule type" value="Genomic_DNA"/>
</dbReference>
<sequence length="109" mass="12071">MSLLSAIKSALAGEKPQSSSKTAEQRLRILLINDRAGVNTPDFLPQLRMEIIEVLKKYVPVESIDDLQIKYESSDDTHMIEMSVSLDNEGYERLNPVAAAGVIPQQGDK</sequence>
<comment type="caution">
    <text evidence="6">The sequence shown here is derived from an EMBL/GenBank/DDBJ whole genome shotgun (WGS) entry which is preliminary data.</text>
</comment>
<dbReference type="AlphaFoldDB" id="A0A948TE80"/>
<dbReference type="Gene3D" id="3.30.1070.10">
    <property type="entry name" value="Cell division topological specificity factor MinE"/>
    <property type="match status" value="1"/>
</dbReference>
<dbReference type="NCBIfam" id="TIGR01215">
    <property type="entry name" value="minE"/>
    <property type="match status" value="1"/>
</dbReference>
<accession>A0A948TE80</accession>
<dbReference type="SUPFAM" id="SSF55229">
    <property type="entry name" value="Cell division protein MinE topological specificity domain"/>
    <property type="match status" value="1"/>
</dbReference>
<dbReference type="HAMAP" id="MF_00262">
    <property type="entry name" value="MinE"/>
    <property type="match status" value="1"/>
</dbReference>
<dbReference type="GO" id="GO:0051301">
    <property type="term" value="P:cell division"/>
    <property type="evidence" value="ECO:0007669"/>
    <property type="project" value="UniProtKB-KW"/>
</dbReference>
<gene>
    <name evidence="4 6" type="primary">minE</name>
    <name evidence="6" type="ORF">H9847_00110</name>
</gene>
<dbReference type="InterPro" id="IPR005527">
    <property type="entry name" value="MinE"/>
</dbReference>